<feature type="transmembrane region" description="Helical" evidence="10">
    <location>
        <begin position="549"/>
        <end position="568"/>
    </location>
</feature>
<evidence type="ECO:0000256" key="2">
    <source>
        <dbReference type="ARBA" id="ARBA00005814"/>
    </source>
</evidence>
<gene>
    <name evidence="12" type="ORF">GBAR_LOCUS8224</name>
</gene>
<keyword evidence="3" id="KW-0813">Transport</keyword>
<dbReference type="PANTHER" id="PTHR48041:SF116">
    <property type="entry name" value="PROTEIN BROWN"/>
    <property type="match status" value="1"/>
</dbReference>
<dbReference type="Proteomes" id="UP001174909">
    <property type="component" value="Unassembled WGS sequence"/>
</dbReference>
<keyword evidence="6 12" id="KW-0067">ATP-binding</keyword>
<feature type="transmembrane region" description="Helical" evidence="10">
    <location>
        <begin position="437"/>
        <end position="459"/>
    </location>
</feature>
<dbReference type="GO" id="GO:0015562">
    <property type="term" value="F:efflux transmembrane transporter activity"/>
    <property type="evidence" value="ECO:0007669"/>
    <property type="project" value="UniProtKB-ARBA"/>
</dbReference>
<feature type="region of interest" description="Disordered" evidence="9">
    <location>
        <begin position="1"/>
        <end position="39"/>
    </location>
</feature>
<keyword evidence="5" id="KW-0547">Nucleotide-binding</keyword>
<evidence type="ECO:0000256" key="6">
    <source>
        <dbReference type="ARBA" id="ARBA00022840"/>
    </source>
</evidence>
<keyword evidence="8 10" id="KW-0472">Membrane</keyword>
<dbReference type="Pfam" id="PF19055">
    <property type="entry name" value="ABC2_membrane_7"/>
    <property type="match status" value="1"/>
</dbReference>
<evidence type="ECO:0000259" key="11">
    <source>
        <dbReference type="PROSITE" id="PS50893"/>
    </source>
</evidence>
<dbReference type="FunFam" id="3.40.50.300:FF:000622">
    <property type="entry name" value="ATP-binding cassette sub-family G member 2"/>
    <property type="match status" value="1"/>
</dbReference>
<dbReference type="GO" id="GO:0008514">
    <property type="term" value="F:organic anion transmembrane transporter activity"/>
    <property type="evidence" value="ECO:0007669"/>
    <property type="project" value="UniProtKB-ARBA"/>
</dbReference>
<feature type="transmembrane region" description="Helical" evidence="10">
    <location>
        <begin position="479"/>
        <end position="505"/>
    </location>
</feature>
<dbReference type="PROSITE" id="PS50893">
    <property type="entry name" value="ABC_TRANSPORTER_2"/>
    <property type="match status" value="1"/>
</dbReference>
<evidence type="ECO:0000256" key="3">
    <source>
        <dbReference type="ARBA" id="ARBA00022448"/>
    </source>
</evidence>
<evidence type="ECO:0000256" key="9">
    <source>
        <dbReference type="SAM" id="MobiDB-lite"/>
    </source>
</evidence>
<keyword evidence="13" id="KW-1185">Reference proteome</keyword>
<evidence type="ECO:0000313" key="13">
    <source>
        <dbReference type="Proteomes" id="UP001174909"/>
    </source>
</evidence>
<dbReference type="GO" id="GO:0016324">
    <property type="term" value="C:apical plasma membrane"/>
    <property type="evidence" value="ECO:0007669"/>
    <property type="project" value="UniProtKB-ARBA"/>
</dbReference>
<reference evidence="12" key="1">
    <citation type="submission" date="2023-03" db="EMBL/GenBank/DDBJ databases">
        <authorList>
            <person name="Steffen K."/>
            <person name="Cardenas P."/>
        </authorList>
    </citation>
    <scope>NUCLEOTIDE SEQUENCE</scope>
</reference>
<evidence type="ECO:0000256" key="5">
    <source>
        <dbReference type="ARBA" id="ARBA00022741"/>
    </source>
</evidence>
<feature type="domain" description="ABC transporter" evidence="11">
    <location>
        <begin position="43"/>
        <end position="285"/>
    </location>
</feature>
<dbReference type="InterPro" id="IPR003439">
    <property type="entry name" value="ABC_transporter-like_ATP-bd"/>
</dbReference>
<dbReference type="EMBL" id="CASHTH010001223">
    <property type="protein sequence ID" value="CAI8012893.1"/>
    <property type="molecule type" value="Genomic_DNA"/>
</dbReference>
<protein>
    <submittedName>
        <fullName evidence="12">Broad substrate specificity ATP-binding cassette transporter ABCG2</fullName>
    </submittedName>
</protein>
<dbReference type="Pfam" id="PF00005">
    <property type="entry name" value="ABC_tran"/>
    <property type="match status" value="1"/>
</dbReference>
<comment type="caution">
    <text evidence="12">The sequence shown here is derived from an EMBL/GenBank/DDBJ whole genome shotgun (WGS) entry which is preliminary data.</text>
</comment>
<evidence type="ECO:0000256" key="8">
    <source>
        <dbReference type="ARBA" id="ARBA00023136"/>
    </source>
</evidence>
<evidence type="ECO:0000256" key="7">
    <source>
        <dbReference type="ARBA" id="ARBA00022989"/>
    </source>
</evidence>
<dbReference type="InterPro" id="IPR043926">
    <property type="entry name" value="ABCG_dom"/>
</dbReference>
<dbReference type="InterPro" id="IPR013525">
    <property type="entry name" value="ABC2_TM"/>
</dbReference>
<dbReference type="GO" id="GO:0140359">
    <property type="term" value="F:ABC-type transporter activity"/>
    <property type="evidence" value="ECO:0007669"/>
    <property type="project" value="InterPro"/>
</dbReference>
<dbReference type="GO" id="GO:0005524">
    <property type="term" value="F:ATP binding"/>
    <property type="evidence" value="ECO:0007669"/>
    <property type="project" value="UniProtKB-KW"/>
</dbReference>
<dbReference type="GO" id="GO:0016887">
    <property type="term" value="F:ATP hydrolysis activity"/>
    <property type="evidence" value="ECO:0007669"/>
    <property type="project" value="InterPro"/>
</dbReference>
<dbReference type="SMART" id="SM00382">
    <property type="entry name" value="AAA"/>
    <property type="match status" value="1"/>
</dbReference>
<dbReference type="InterPro" id="IPR050352">
    <property type="entry name" value="ABCG_transporters"/>
</dbReference>
<dbReference type="Pfam" id="PF01061">
    <property type="entry name" value="ABC2_membrane"/>
    <property type="match status" value="1"/>
</dbReference>
<evidence type="ECO:0000313" key="12">
    <source>
        <dbReference type="EMBL" id="CAI8012893.1"/>
    </source>
</evidence>
<evidence type="ECO:0000256" key="10">
    <source>
        <dbReference type="SAM" id="Phobius"/>
    </source>
</evidence>
<feature type="transmembrane region" description="Helical" evidence="10">
    <location>
        <begin position="517"/>
        <end position="537"/>
    </location>
</feature>
<dbReference type="AlphaFoldDB" id="A0AA35W9A4"/>
<evidence type="ECO:0000256" key="4">
    <source>
        <dbReference type="ARBA" id="ARBA00022692"/>
    </source>
</evidence>
<keyword evidence="7 10" id="KW-1133">Transmembrane helix</keyword>
<feature type="transmembrane region" description="Helical" evidence="10">
    <location>
        <begin position="398"/>
        <end position="417"/>
    </location>
</feature>
<dbReference type="InterPro" id="IPR003593">
    <property type="entry name" value="AAA+_ATPase"/>
</dbReference>
<organism evidence="12 13">
    <name type="scientific">Geodia barretti</name>
    <name type="common">Barrett's horny sponge</name>
    <dbReference type="NCBI Taxonomy" id="519541"/>
    <lineage>
        <taxon>Eukaryota</taxon>
        <taxon>Metazoa</taxon>
        <taxon>Porifera</taxon>
        <taxon>Demospongiae</taxon>
        <taxon>Heteroscleromorpha</taxon>
        <taxon>Tetractinellida</taxon>
        <taxon>Astrophorina</taxon>
        <taxon>Geodiidae</taxon>
        <taxon>Geodia</taxon>
    </lineage>
</organism>
<evidence type="ECO:0000256" key="1">
    <source>
        <dbReference type="ARBA" id="ARBA00004141"/>
    </source>
</evidence>
<accession>A0AA35W9A4</accession>
<comment type="subcellular location">
    <subcellularLocation>
        <location evidence="1">Membrane</location>
        <topology evidence="1">Multi-pass membrane protein</topology>
    </subcellularLocation>
</comment>
<keyword evidence="4 10" id="KW-0812">Transmembrane</keyword>
<name>A0AA35W9A4_GEOBA</name>
<dbReference type="InterPro" id="IPR027417">
    <property type="entry name" value="P-loop_NTPase"/>
</dbReference>
<proteinExistence type="inferred from homology"/>
<comment type="similarity">
    <text evidence="2">Belongs to the ABC transporter superfamily. ABCG family. Eye pigment precursor importer (TC 3.A.1.204) subfamily.</text>
</comment>
<dbReference type="Gene3D" id="3.40.50.300">
    <property type="entry name" value="P-loop containing nucleotide triphosphate hydrolases"/>
    <property type="match status" value="1"/>
</dbReference>
<sequence>MSVNEKAPIANHGQVPHYGSLGAGNGDDGAGPNSVGPEKEKSLTFHQVGYEVPTLCGRRTKVIISSCSGIMRPGLNALMGPTGSGKTTLLDVLADRKGRRGPSGDVLINGSRRPKNFKCVSGYVVQDDLIMGSLSVRENLAFSAALRLPSGTTWNQRKERVDRVIQELGLVSCAGTKVGNEFFRGVSGGERKRTSIGMELIIQPQVLFLDEPTTGLDAFTAVSVVKLLKRLSESRTIILSIHQPRYSIFSLFSSLTLLSRGSMVYHGPAQQVLPYFESLGFPCAEHENPADFILDVLTTCEKKSISNDTIVAMDTSLLGEEEREDGGGGGAVDMVERYRKSDMYQRTEQELGQVWQRLEERGQGGRLPAAGYASSILWQTMVVMHRSIVGLFRDPLSLYFQIIIMVIFALIIGIVYFDLGGKKVPLESINNIITDRIGAFFFMCMNQVFSNMSAVDLFIQRKALFIHENASGYYRVSVFFFSQVVTDLIAKRIAPVLLFSVITYFMLDLDREPEKFFIFLLTLFLVSISAAAITYAFSSIANVTPVATLLSALAFVLSMLFGGFFIALKSLPVWLRWLKYLSLFRYGLEALSINELRGREFYAEGFNSSSPCMSHTVSVVLRL</sequence>
<dbReference type="PANTHER" id="PTHR48041">
    <property type="entry name" value="ABC TRANSPORTER G FAMILY MEMBER 28"/>
    <property type="match status" value="1"/>
</dbReference>
<dbReference type="SUPFAM" id="SSF52540">
    <property type="entry name" value="P-loop containing nucleoside triphosphate hydrolases"/>
    <property type="match status" value="1"/>
</dbReference>